<feature type="chain" id="PRO_5047239275" description="VCBS repeat-containing protein" evidence="1">
    <location>
        <begin position="24"/>
        <end position="476"/>
    </location>
</feature>
<sequence>MQASWISYGCLILLIGIDNGCNAFLDHLMKRVQKKWMTSWQRMRDQQVRPRMFAQINLQGSPSIVQTMASRQGNIELAVSLHNATADTVSLLHMHGIDQWLNHRSNVAINTVASYMGWPNAVGKVEGDVIPDSENTYWWMTSTSFPPQGTEGQIVLLPVSKVNSSLPLSPMVVSSSEIEQNWYYSKIEWVDMNQDGWLDVVTSRSRGRSESIQFSQLLWYENPGYGLLWSRGRWRSHTITNGPDMSFEVLRIPLPSGESRLVIIGAGHWDNKLYAVWTEDPEENWANVDAINERVIDNHGWFYDVQVADVNADGRVDIIASTWTPGIKQGSVIVYEIPCDFSRDKWRRHILIDGAVDMPLPDLGSGGKIKIFHPTLRQGQVSQKKKPFILVSGDDEGRVYVLIPNSRRTNDWEYTSHTVYKTSGPVGALAVDDINHDGFMEIIIPVVDGHKLVFFTYKPSEIGPHYFVDETSVASP</sequence>
<evidence type="ECO:0000313" key="3">
    <source>
        <dbReference type="Proteomes" id="UP001642483"/>
    </source>
</evidence>
<keyword evidence="3" id="KW-1185">Reference proteome</keyword>
<organism evidence="2 3">
    <name type="scientific">Clavelina lepadiformis</name>
    <name type="common">Light-bulb sea squirt</name>
    <name type="synonym">Ascidia lepadiformis</name>
    <dbReference type="NCBI Taxonomy" id="159417"/>
    <lineage>
        <taxon>Eukaryota</taxon>
        <taxon>Metazoa</taxon>
        <taxon>Chordata</taxon>
        <taxon>Tunicata</taxon>
        <taxon>Ascidiacea</taxon>
        <taxon>Aplousobranchia</taxon>
        <taxon>Clavelinidae</taxon>
        <taxon>Clavelina</taxon>
    </lineage>
</organism>
<dbReference type="PANTHER" id="PTHR35836">
    <property type="entry name" value="VCBS REPEAT-CONTAINING PROTEIN"/>
    <property type="match status" value="1"/>
</dbReference>
<evidence type="ECO:0000313" key="2">
    <source>
        <dbReference type="EMBL" id="CAK8696609.1"/>
    </source>
</evidence>
<comment type="caution">
    <text evidence="2">The sequence shown here is derived from an EMBL/GenBank/DDBJ whole genome shotgun (WGS) entry which is preliminary data.</text>
</comment>
<gene>
    <name evidence="2" type="ORF">CVLEPA_LOCUS29765</name>
</gene>
<evidence type="ECO:0008006" key="4">
    <source>
        <dbReference type="Google" id="ProtNLM"/>
    </source>
</evidence>
<accession>A0ABP0GXY8</accession>
<proteinExistence type="predicted"/>
<dbReference type="PANTHER" id="PTHR35836:SF1">
    <property type="entry name" value="VCBS REPEAT-CONTAINING PROTEIN"/>
    <property type="match status" value="1"/>
</dbReference>
<dbReference type="EMBL" id="CAWYQH010000163">
    <property type="protein sequence ID" value="CAK8696609.1"/>
    <property type="molecule type" value="Genomic_DNA"/>
</dbReference>
<name>A0ABP0GXY8_CLALP</name>
<reference evidence="2 3" key="1">
    <citation type="submission" date="2024-02" db="EMBL/GenBank/DDBJ databases">
        <authorList>
            <person name="Daric V."/>
            <person name="Darras S."/>
        </authorList>
    </citation>
    <scope>NUCLEOTIDE SEQUENCE [LARGE SCALE GENOMIC DNA]</scope>
</reference>
<dbReference type="SUPFAM" id="SSF69318">
    <property type="entry name" value="Integrin alpha N-terminal domain"/>
    <property type="match status" value="1"/>
</dbReference>
<evidence type="ECO:0000256" key="1">
    <source>
        <dbReference type="SAM" id="SignalP"/>
    </source>
</evidence>
<dbReference type="Gene3D" id="2.130.10.130">
    <property type="entry name" value="Integrin alpha, N-terminal"/>
    <property type="match status" value="1"/>
</dbReference>
<protein>
    <recommendedName>
        <fullName evidence="4">VCBS repeat-containing protein</fullName>
    </recommendedName>
</protein>
<keyword evidence="1" id="KW-0732">Signal</keyword>
<dbReference type="Proteomes" id="UP001642483">
    <property type="component" value="Unassembled WGS sequence"/>
</dbReference>
<dbReference type="InterPro" id="IPR028994">
    <property type="entry name" value="Integrin_alpha_N"/>
</dbReference>
<feature type="signal peptide" evidence="1">
    <location>
        <begin position="1"/>
        <end position="23"/>
    </location>
</feature>